<keyword evidence="1" id="KW-0805">Transcription regulation</keyword>
<dbReference type="RefSeq" id="WP_308732488.1">
    <property type="nucleotide sequence ID" value="NZ_JAJEQN010000058.1"/>
</dbReference>
<dbReference type="InterPro" id="IPR018062">
    <property type="entry name" value="HTH_AraC-typ_CS"/>
</dbReference>
<proteinExistence type="predicted"/>
<feature type="domain" description="HTH araC/xylS-type" evidence="4">
    <location>
        <begin position="200"/>
        <end position="298"/>
    </location>
</feature>
<dbReference type="GO" id="GO:0043565">
    <property type="term" value="F:sequence-specific DNA binding"/>
    <property type="evidence" value="ECO:0007669"/>
    <property type="project" value="InterPro"/>
</dbReference>
<evidence type="ECO:0000313" key="5">
    <source>
        <dbReference type="EMBL" id="MCC2222950.1"/>
    </source>
</evidence>
<evidence type="ECO:0000256" key="1">
    <source>
        <dbReference type="ARBA" id="ARBA00023015"/>
    </source>
</evidence>
<dbReference type="SUPFAM" id="SSF46689">
    <property type="entry name" value="Homeodomain-like"/>
    <property type="match status" value="2"/>
</dbReference>
<dbReference type="InterPro" id="IPR013096">
    <property type="entry name" value="Cupin_2"/>
</dbReference>
<dbReference type="InterPro" id="IPR018060">
    <property type="entry name" value="HTH_AraC"/>
</dbReference>
<dbReference type="PANTHER" id="PTHR43280:SF2">
    <property type="entry name" value="HTH-TYPE TRANSCRIPTIONAL REGULATOR EXSA"/>
    <property type="match status" value="1"/>
</dbReference>
<dbReference type="Gene3D" id="2.60.120.10">
    <property type="entry name" value="Jelly Rolls"/>
    <property type="match status" value="1"/>
</dbReference>
<evidence type="ECO:0000256" key="3">
    <source>
        <dbReference type="ARBA" id="ARBA00023163"/>
    </source>
</evidence>
<comment type="caution">
    <text evidence="5">The sequence shown here is derived from an EMBL/GenBank/DDBJ whole genome shotgun (WGS) entry which is preliminary data.</text>
</comment>
<evidence type="ECO:0000313" key="6">
    <source>
        <dbReference type="Proteomes" id="UP001198200"/>
    </source>
</evidence>
<name>A0AAE3E6X8_9FIRM</name>
<accession>A0AAE3E6X8</accession>
<dbReference type="SMART" id="SM00342">
    <property type="entry name" value="HTH_ARAC"/>
    <property type="match status" value="1"/>
</dbReference>
<protein>
    <submittedName>
        <fullName evidence="5">AraC family transcriptional regulator</fullName>
    </submittedName>
</protein>
<sequence length="300" mass="34620">MEQKTVVDTSLRELRRHGSDDFPIGIYRDDFSEFEHGQIAWHWHDEIQFAYIIKGTILVQVGTSEFVLKPGESIFINTGMLHRLVPVDEKRRELINSESDTHVIDSFVCSWKLAESDRLSRAYRECVAPLLLAKTDGFALSKEESQLLRKMAEQYRKKETGYEMAVKGCLCLLWASLVEKGISAARQISLKEERDLARIKDAMTYMQQNFSCKVSLEDVAQVVAISKSELCRCFRRVLKVSPMEYLIQFRLEEASRQLLSTDKSVTQIALETGFDSPSHLGRFFLKEFGCTPRQYRGRKR</sequence>
<dbReference type="Pfam" id="PF07883">
    <property type="entry name" value="Cupin_2"/>
    <property type="match status" value="1"/>
</dbReference>
<dbReference type="GO" id="GO:0003700">
    <property type="term" value="F:DNA-binding transcription factor activity"/>
    <property type="evidence" value="ECO:0007669"/>
    <property type="project" value="InterPro"/>
</dbReference>
<evidence type="ECO:0000259" key="4">
    <source>
        <dbReference type="PROSITE" id="PS01124"/>
    </source>
</evidence>
<evidence type="ECO:0000256" key="2">
    <source>
        <dbReference type="ARBA" id="ARBA00023125"/>
    </source>
</evidence>
<dbReference type="Gene3D" id="1.10.10.60">
    <property type="entry name" value="Homeodomain-like"/>
    <property type="match status" value="2"/>
</dbReference>
<dbReference type="PROSITE" id="PS01124">
    <property type="entry name" value="HTH_ARAC_FAMILY_2"/>
    <property type="match status" value="1"/>
</dbReference>
<dbReference type="AlphaFoldDB" id="A0AAE3E6X8"/>
<dbReference type="PANTHER" id="PTHR43280">
    <property type="entry name" value="ARAC-FAMILY TRANSCRIPTIONAL REGULATOR"/>
    <property type="match status" value="1"/>
</dbReference>
<dbReference type="CDD" id="cd02208">
    <property type="entry name" value="cupin_RmlC-like"/>
    <property type="match status" value="1"/>
</dbReference>
<dbReference type="SUPFAM" id="SSF51182">
    <property type="entry name" value="RmlC-like cupins"/>
    <property type="match status" value="1"/>
</dbReference>
<dbReference type="EMBL" id="JAJEQN010000058">
    <property type="protein sequence ID" value="MCC2222950.1"/>
    <property type="molecule type" value="Genomic_DNA"/>
</dbReference>
<keyword evidence="2" id="KW-0238">DNA-binding</keyword>
<dbReference type="PROSITE" id="PS00041">
    <property type="entry name" value="HTH_ARAC_FAMILY_1"/>
    <property type="match status" value="1"/>
</dbReference>
<reference evidence="5 6" key="1">
    <citation type="submission" date="2021-10" db="EMBL/GenBank/DDBJ databases">
        <title>Anaerobic single-cell dispensing facilitates the cultivation of human gut bacteria.</title>
        <authorList>
            <person name="Afrizal A."/>
        </authorList>
    </citation>
    <scope>NUCLEOTIDE SEQUENCE [LARGE SCALE GENOMIC DNA]</scope>
    <source>
        <strain evidence="5 6">CLA-AA-H224</strain>
    </source>
</reference>
<keyword evidence="6" id="KW-1185">Reference proteome</keyword>
<keyword evidence="3" id="KW-0804">Transcription</keyword>
<dbReference type="Pfam" id="PF12833">
    <property type="entry name" value="HTH_18"/>
    <property type="match status" value="1"/>
</dbReference>
<gene>
    <name evidence="5" type="ORF">LKD48_15215</name>
</gene>
<dbReference type="InterPro" id="IPR011051">
    <property type="entry name" value="RmlC_Cupin_sf"/>
</dbReference>
<dbReference type="InterPro" id="IPR014710">
    <property type="entry name" value="RmlC-like_jellyroll"/>
</dbReference>
<dbReference type="InterPro" id="IPR009057">
    <property type="entry name" value="Homeodomain-like_sf"/>
</dbReference>
<dbReference type="Proteomes" id="UP001198200">
    <property type="component" value="Unassembled WGS sequence"/>
</dbReference>
<organism evidence="5 6">
    <name type="scientific">Anthropogastromicrobium aceti</name>
    <dbReference type="NCBI Taxonomy" id="2981768"/>
    <lineage>
        <taxon>Bacteria</taxon>
        <taxon>Bacillati</taxon>
        <taxon>Bacillota</taxon>
        <taxon>Clostridia</taxon>
        <taxon>Lachnospirales</taxon>
        <taxon>Lachnospiraceae</taxon>
        <taxon>Anthropogastromicrobium</taxon>
    </lineage>
</organism>